<dbReference type="GO" id="GO:0046933">
    <property type="term" value="F:proton-transporting ATP synthase activity, rotational mechanism"/>
    <property type="evidence" value="ECO:0007669"/>
    <property type="project" value="TreeGrafter"/>
</dbReference>
<gene>
    <name evidence="1" type="ORF">M404DRAFT_33072</name>
</gene>
<dbReference type="PANTHER" id="PTHR28207:SF1">
    <property type="entry name" value="ATP SYNTHASE SUBUNIT H, MITOCHONDRIAL"/>
    <property type="match status" value="1"/>
</dbReference>
<evidence type="ECO:0000313" key="1">
    <source>
        <dbReference type="EMBL" id="KIN96580.1"/>
    </source>
</evidence>
<keyword evidence="2" id="KW-1185">Reference proteome</keyword>
<dbReference type="OrthoDB" id="274752at2759"/>
<reference evidence="2" key="2">
    <citation type="submission" date="2015-01" db="EMBL/GenBank/DDBJ databases">
        <title>Evolutionary Origins and Diversification of the Mycorrhizal Mutualists.</title>
        <authorList>
            <consortium name="DOE Joint Genome Institute"/>
            <consortium name="Mycorrhizal Genomics Consortium"/>
            <person name="Kohler A."/>
            <person name="Kuo A."/>
            <person name="Nagy L.G."/>
            <person name="Floudas D."/>
            <person name="Copeland A."/>
            <person name="Barry K.W."/>
            <person name="Cichocki N."/>
            <person name="Veneault-Fourrey C."/>
            <person name="LaButti K."/>
            <person name="Lindquist E.A."/>
            <person name="Lipzen A."/>
            <person name="Lundell T."/>
            <person name="Morin E."/>
            <person name="Murat C."/>
            <person name="Riley R."/>
            <person name="Ohm R."/>
            <person name="Sun H."/>
            <person name="Tunlid A."/>
            <person name="Henrissat B."/>
            <person name="Grigoriev I.V."/>
            <person name="Hibbett D.S."/>
            <person name="Martin F."/>
        </authorList>
    </citation>
    <scope>NUCLEOTIDE SEQUENCE [LARGE SCALE GENOMIC DNA]</scope>
    <source>
        <strain evidence="2">Marx 270</strain>
    </source>
</reference>
<dbReference type="HOGENOM" id="CLU_122989_2_0_1"/>
<dbReference type="STRING" id="870435.A0A0C3NLS6"/>
<evidence type="ECO:0008006" key="3">
    <source>
        <dbReference type="Google" id="ProtNLM"/>
    </source>
</evidence>
<dbReference type="EMBL" id="KN832043">
    <property type="protein sequence ID" value="KIN96580.1"/>
    <property type="molecule type" value="Genomic_DNA"/>
</dbReference>
<name>A0A0C3NLS6_PISTI</name>
<dbReference type="AlphaFoldDB" id="A0A0C3NLS6"/>
<sequence length="120" mass="12791">MSSLRLLRQAACSARSFSTSTASRRDIVQDLYIRELKAYKPTPVAKDAHLGAVKPFSPIQPPKPPTLPVDLAAELAAYDAIEPTTAGELATASLTGEFGQGAEAFLTFLEADVKPAEAHH</sequence>
<organism evidence="1 2">
    <name type="scientific">Pisolithus tinctorius Marx 270</name>
    <dbReference type="NCBI Taxonomy" id="870435"/>
    <lineage>
        <taxon>Eukaryota</taxon>
        <taxon>Fungi</taxon>
        <taxon>Dikarya</taxon>
        <taxon>Basidiomycota</taxon>
        <taxon>Agaricomycotina</taxon>
        <taxon>Agaricomycetes</taxon>
        <taxon>Agaricomycetidae</taxon>
        <taxon>Boletales</taxon>
        <taxon>Sclerodermatineae</taxon>
        <taxon>Pisolithaceae</taxon>
        <taxon>Pisolithus</taxon>
    </lineage>
</organism>
<dbReference type="Proteomes" id="UP000054217">
    <property type="component" value="Unassembled WGS sequence"/>
</dbReference>
<dbReference type="FunCoup" id="A0A0C3NLS6">
    <property type="interactions" value="56"/>
</dbReference>
<proteinExistence type="predicted"/>
<dbReference type="InterPro" id="IPR019711">
    <property type="entry name" value="ATP_synth_F0_suH"/>
</dbReference>
<dbReference type="PANTHER" id="PTHR28207">
    <property type="entry name" value="ATP SYNTHASE SUBUNIT H, MITOCHONDRIAL"/>
    <property type="match status" value="1"/>
</dbReference>
<accession>A0A0C3NLS6</accession>
<protein>
    <recommendedName>
        <fullName evidence="3">ATP synthase subunit H, mitochondrial</fullName>
    </recommendedName>
</protein>
<evidence type="ECO:0000313" key="2">
    <source>
        <dbReference type="Proteomes" id="UP000054217"/>
    </source>
</evidence>
<dbReference type="InParanoid" id="A0A0C3NLS6"/>
<dbReference type="Pfam" id="PF10775">
    <property type="entry name" value="ATP_sub_h"/>
    <property type="match status" value="1"/>
</dbReference>
<reference evidence="1 2" key="1">
    <citation type="submission" date="2014-04" db="EMBL/GenBank/DDBJ databases">
        <authorList>
            <consortium name="DOE Joint Genome Institute"/>
            <person name="Kuo A."/>
            <person name="Kohler A."/>
            <person name="Costa M.D."/>
            <person name="Nagy L.G."/>
            <person name="Floudas D."/>
            <person name="Copeland A."/>
            <person name="Barry K.W."/>
            <person name="Cichocki N."/>
            <person name="Veneault-Fourrey C."/>
            <person name="LaButti K."/>
            <person name="Lindquist E.A."/>
            <person name="Lipzen A."/>
            <person name="Lundell T."/>
            <person name="Morin E."/>
            <person name="Murat C."/>
            <person name="Sun H."/>
            <person name="Tunlid A."/>
            <person name="Henrissat B."/>
            <person name="Grigoriev I.V."/>
            <person name="Hibbett D.S."/>
            <person name="Martin F."/>
            <person name="Nordberg H.P."/>
            <person name="Cantor M.N."/>
            <person name="Hua S.X."/>
        </authorList>
    </citation>
    <scope>NUCLEOTIDE SEQUENCE [LARGE SCALE GENOMIC DNA]</scope>
    <source>
        <strain evidence="1 2">Marx 270</strain>
    </source>
</reference>